<sequence>MRRSRSLMLNLIDTESMSRRQGAFSKSCQDCGSDSHCYRRSHSAIKSAAANTWEDTRERESYIRLIVDMLKIVEGMKSFSLRSICKHLRCWRRRRSSLAAL</sequence>
<dbReference type="AlphaFoldDB" id="A0A2P6R8G5"/>
<organism evidence="1 2">
    <name type="scientific">Rosa chinensis</name>
    <name type="common">China rose</name>
    <dbReference type="NCBI Taxonomy" id="74649"/>
    <lineage>
        <taxon>Eukaryota</taxon>
        <taxon>Viridiplantae</taxon>
        <taxon>Streptophyta</taxon>
        <taxon>Embryophyta</taxon>
        <taxon>Tracheophyta</taxon>
        <taxon>Spermatophyta</taxon>
        <taxon>Magnoliopsida</taxon>
        <taxon>eudicotyledons</taxon>
        <taxon>Gunneridae</taxon>
        <taxon>Pentapetalae</taxon>
        <taxon>rosids</taxon>
        <taxon>fabids</taxon>
        <taxon>Rosales</taxon>
        <taxon>Rosaceae</taxon>
        <taxon>Rosoideae</taxon>
        <taxon>Rosoideae incertae sedis</taxon>
        <taxon>Rosa</taxon>
    </lineage>
</organism>
<dbReference type="Gramene" id="PRQ42726">
    <property type="protein sequence ID" value="PRQ42726"/>
    <property type="gene ID" value="RchiOBHm_Chr3g0460771"/>
</dbReference>
<name>A0A2P6R8G5_ROSCH</name>
<evidence type="ECO:0000313" key="2">
    <source>
        <dbReference type="Proteomes" id="UP000238479"/>
    </source>
</evidence>
<comment type="caution">
    <text evidence="1">The sequence shown here is derived from an EMBL/GenBank/DDBJ whole genome shotgun (WGS) entry which is preliminary data.</text>
</comment>
<dbReference type="Proteomes" id="UP000238479">
    <property type="component" value="Chromosome 3"/>
</dbReference>
<protein>
    <submittedName>
        <fullName evidence="1">Uncharacterized protein</fullName>
    </submittedName>
</protein>
<proteinExistence type="predicted"/>
<evidence type="ECO:0000313" key="1">
    <source>
        <dbReference type="EMBL" id="PRQ42726.1"/>
    </source>
</evidence>
<dbReference type="EMBL" id="PDCK01000041">
    <property type="protein sequence ID" value="PRQ42726.1"/>
    <property type="molecule type" value="Genomic_DNA"/>
</dbReference>
<accession>A0A2P6R8G5</accession>
<keyword evidence="2" id="KW-1185">Reference proteome</keyword>
<gene>
    <name evidence="1" type="ORF">RchiOBHm_Chr3g0460771</name>
</gene>
<reference evidence="1 2" key="1">
    <citation type="journal article" date="2018" name="Nat. Genet.">
        <title>The Rosa genome provides new insights in the design of modern roses.</title>
        <authorList>
            <person name="Bendahmane M."/>
        </authorList>
    </citation>
    <scope>NUCLEOTIDE SEQUENCE [LARGE SCALE GENOMIC DNA]</scope>
    <source>
        <strain evidence="2">cv. Old Blush</strain>
    </source>
</reference>